<proteinExistence type="predicted"/>
<evidence type="ECO:0000313" key="2">
    <source>
        <dbReference type="Proteomes" id="UP000318050"/>
    </source>
</evidence>
<dbReference type="EMBL" id="VITT01000003">
    <property type="protein sequence ID" value="TWB63592.1"/>
    <property type="molecule type" value="Genomic_DNA"/>
</dbReference>
<comment type="caution">
    <text evidence="1">The sequence shown here is derived from an EMBL/GenBank/DDBJ whole genome shotgun (WGS) entry which is preliminary data.</text>
</comment>
<accession>A0A560IX25</accession>
<sequence>MANTTQTSGTIVPLCFAIMPIAEPEGYPPQHFRRVYEDIISVACDIAGYKAIRADDVRSANLIHLDILKKLIETPIAVCDLSTRNPNVLFELGIRQAFDKPVVLIQEIGTPPIFDIGPLRYLSYSKDMRYHDVLAKQRELASAIQETIQADGEAGSVNSIVKLLALQKGASIPELAGQKKEFAVEVMHSEIQSIKESINFLIQRESMKNIKNSEDIIFIKLQNLEESFSKIFYESRVLDRNSTQILFDIAKECDEIIAETSDRTIARKALGLKKSVIENIENPHVKNKITSNEAGMEKKIILK</sequence>
<dbReference type="AlphaFoldDB" id="A0A560IX25"/>
<evidence type="ECO:0000313" key="1">
    <source>
        <dbReference type="EMBL" id="TWB63592.1"/>
    </source>
</evidence>
<dbReference type="Proteomes" id="UP000318050">
    <property type="component" value="Unassembled WGS sequence"/>
</dbReference>
<name>A0A560IX25_9PROT</name>
<reference evidence="1 2" key="1">
    <citation type="submission" date="2019-06" db="EMBL/GenBank/DDBJ databases">
        <title>Genomic Encyclopedia of Type Strains, Phase IV (KMG-V): Genome sequencing to study the core and pangenomes of soil and plant-associated prokaryotes.</title>
        <authorList>
            <person name="Whitman W."/>
        </authorList>
    </citation>
    <scope>NUCLEOTIDE SEQUENCE [LARGE SCALE GENOMIC DNA]</scope>
    <source>
        <strain evidence="1 2">BR 11140</strain>
    </source>
</reference>
<organism evidence="1 2">
    <name type="scientific">Nitrospirillum amazonense</name>
    <dbReference type="NCBI Taxonomy" id="28077"/>
    <lineage>
        <taxon>Bacteria</taxon>
        <taxon>Pseudomonadati</taxon>
        <taxon>Pseudomonadota</taxon>
        <taxon>Alphaproteobacteria</taxon>
        <taxon>Rhodospirillales</taxon>
        <taxon>Azospirillaceae</taxon>
        <taxon>Nitrospirillum</taxon>
    </lineage>
</organism>
<protein>
    <submittedName>
        <fullName evidence="1">Uncharacterized protein</fullName>
    </submittedName>
</protein>
<gene>
    <name evidence="1" type="ORF">FBZ92_10383</name>
</gene>